<keyword evidence="8" id="KW-1185">Reference proteome</keyword>
<evidence type="ECO:0000256" key="3">
    <source>
        <dbReference type="ARBA" id="ARBA00022603"/>
    </source>
</evidence>
<reference evidence="8" key="1">
    <citation type="journal article" date="2019" name="Int. J. Syst. Evol. Microbiol.">
        <title>The Global Catalogue of Microorganisms (GCM) 10K type strain sequencing project: providing services to taxonomists for standard genome sequencing and annotation.</title>
        <authorList>
            <consortium name="The Broad Institute Genomics Platform"/>
            <consortium name="The Broad Institute Genome Sequencing Center for Infectious Disease"/>
            <person name="Wu L."/>
            <person name="Ma J."/>
        </authorList>
    </citation>
    <scope>NUCLEOTIDE SEQUENCE [LARGE SCALE GENOMIC DNA]</scope>
    <source>
        <strain evidence="8">CCUG 56401</strain>
    </source>
</reference>
<dbReference type="GO" id="GO:0008168">
    <property type="term" value="F:methyltransferase activity"/>
    <property type="evidence" value="ECO:0007669"/>
    <property type="project" value="UniProtKB-KW"/>
</dbReference>
<dbReference type="Gene3D" id="3.40.50.150">
    <property type="entry name" value="Vaccinia Virus protein VP39"/>
    <property type="match status" value="1"/>
</dbReference>
<dbReference type="InterPro" id="IPR007213">
    <property type="entry name" value="Ppm1/Ppm2/Tcmp"/>
</dbReference>
<evidence type="ECO:0000256" key="4">
    <source>
        <dbReference type="ARBA" id="ARBA00022679"/>
    </source>
</evidence>
<evidence type="ECO:0000256" key="6">
    <source>
        <dbReference type="RuleBase" id="RU362030"/>
    </source>
</evidence>
<accession>A0ABW3G3V7</accession>
<dbReference type="NCBIfam" id="TIGR00027">
    <property type="entry name" value="mthyl_TIGR00027"/>
    <property type="match status" value="1"/>
</dbReference>
<comment type="function">
    <text evidence="1 6">Exhibits S-adenosyl-L-methionine-dependent methyltransferase activity.</text>
</comment>
<evidence type="ECO:0000256" key="1">
    <source>
        <dbReference type="ARBA" id="ARBA00003907"/>
    </source>
</evidence>
<dbReference type="RefSeq" id="WP_345600672.1">
    <property type="nucleotide sequence ID" value="NZ_BAABLT010000012.1"/>
</dbReference>
<dbReference type="Proteomes" id="UP001597018">
    <property type="component" value="Unassembled WGS sequence"/>
</dbReference>
<dbReference type="SUPFAM" id="SSF53335">
    <property type="entry name" value="S-adenosyl-L-methionine-dependent methyltransferases"/>
    <property type="match status" value="1"/>
</dbReference>
<dbReference type="EMBL" id="JBHTIW010000036">
    <property type="protein sequence ID" value="MFD0923549.1"/>
    <property type="molecule type" value="Genomic_DNA"/>
</dbReference>
<evidence type="ECO:0000313" key="7">
    <source>
        <dbReference type="EMBL" id="MFD0923549.1"/>
    </source>
</evidence>
<dbReference type="PANTHER" id="PTHR43619:SF2">
    <property type="entry name" value="S-ADENOSYL-L-METHIONINE-DEPENDENT METHYLTRANSFERASES SUPERFAMILY PROTEIN"/>
    <property type="match status" value="1"/>
</dbReference>
<keyword evidence="3 6" id="KW-0489">Methyltransferase</keyword>
<evidence type="ECO:0000256" key="5">
    <source>
        <dbReference type="ARBA" id="ARBA00022691"/>
    </source>
</evidence>
<evidence type="ECO:0000313" key="8">
    <source>
        <dbReference type="Proteomes" id="UP001597018"/>
    </source>
</evidence>
<dbReference type="Pfam" id="PF04072">
    <property type="entry name" value="LCM"/>
    <property type="match status" value="1"/>
</dbReference>
<dbReference type="PANTHER" id="PTHR43619">
    <property type="entry name" value="S-ADENOSYL-L-METHIONINE-DEPENDENT METHYLTRANSFERASE YKTD-RELATED"/>
    <property type="match status" value="1"/>
</dbReference>
<comment type="similarity">
    <text evidence="2 6">Belongs to the UPF0677 family.</text>
</comment>
<dbReference type="GO" id="GO:0032259">
    <property type="term" value="P:methylation"/>
    <property type="evidence" value="ECO:0007669"/>
    <property type="project" value="UniProtKB-KW"/>
</dbReference>
<keyword evidence="4 7" id="KW-0808">Transferase</keyword>
<protein>
    <recommendedName>
        <fullName evidence="6">S-adenosyl-L-methionine-dependent methyltransferase</fullName>
        <ecNumber evidence="6">2.1.1.-</ecNumber>
    </recommendedName>
</protein>
<gene>
    <name evidence="7" type="ORF">ACFQ16_27725</name>
</gene>
<dbReference type="InterPro" id="IPR011610">
    <property type="entry name" value="SAM_mthyl_Trfase_ML2640-like"/>
</dbReference>
<name>A0ABW3G3V7_9PSEU</name>
<evidence type="ECO:0000256" key="2">
    <source>
        <dbReference type="ARBA" id="ARBA00008138"/>
    </source>
</evidence>
<sequence>MTGRSGLAQWDIVSGVGFTALLVAAGRAVQTSDPAGLVNDPFAALFVDRARTSPPLPTRPGEPWPTAADDEAVAARTDAFWALMSRFQGVRSRFFDAALTGAAERGAGQVVLLAAGLDARAFRLDWPEGAVIYEIDQPRVLEFKDEVLAEHGAEPRCTRRTVPVDLRDDWAGALRAAGFDPARPTAWLAEGLLTFLPAAAEEELLTTVEGLSAPGSALAVEYFARAYSAMVEGAVLPEFAKPFGVDMSALTDPDHRADPAQRLASTGWRVTSRAAEEVARSYGRPLPTAALGLPFDTALITAELPH</sequence>
<comment type="caution">
    <text evidence="7">The sequence shown here is derived from an EMBL/GenBank/DDBJ whole genome shotgun (WGS) entry which is preliminary data.</text>
</comment>
<proteinExistence type="inferred from homology"/>
<dbReference type="EC" id="2.1.1.-" evidence="6"/>
<organism evidence="7 8">
    <name type="scientific">Saccharopolyspora rosea</name>
    <dbReference type="NCBI Taxonomy" id="524884"/>
    <lineage>
        <taxon>Bacteria</taxon>
        <taxon>Bacillati</taxon>
        <taxon>Actinomycetota</taxon>
        <taxon>Actinomycetes</taxon>
        <taxon>Pseudonocardiales</taxon>
        <taxon>Pseudonocardiaceae</taxon>
        <taxon>Saccharopolyspora</taxon>
    </lineage>
</organism>
<dbReference type="InterPro" id="IPR029063">
    <property type="entry name" value="SAM-dependent_MTases_sf"/>
</dbReference>
<keyword evidence="5 6" id="KW-0949">S-adenosyl-L-methionine</keyword>